<keyword evidence="1" id="KW-0472">Membrane</keyword>
<proteinExistence type="predicted"/>
<accession>A0A1I7J003</accession>
<dbReference type="EMBL" id="FPBZ01000036">
    <property type="protein sequence ID" value="SFU78529.1"/>
    <property type="molecule type" value="Genomic_DNA"/>
</dbReference>
<evidence type="ECO:0000313" key="2">
    <source>
        <dbReference type="EMBL" id="SFU78529.1"/>
    </source>
</evidence>
<feature type="transmembrane region" description="Helical" evidence="1">
    <location>
        <begin position="95"/>
        <end position="113"/>
    </location>
</feature>
<evidence type="ECO:0000256" key="1">
    <source>
        <dbReference type="SAM" id="Phobius"/>
    </source>
</evidence>
<evidence type="ECO:0000313" key="3">
    <source>
        <dbReference type="Proteomes" id="UP000182649"/>
    </source>
</evidence>
<sequence>MSPTHGPADVRQGAFRKGDPYFPFMFFHRPLSRKSADFSVFSGHLSGLRPDCHALSDQHNEKNRGDDKVIYSASIAKYFHNSNRVKSPQLQEGKITVFSIGSLLVLFASIMFLPCTPHFAVVEFARFRSPLSRICNANNGAGVTRFRKKSDRLK</sequence>
<organism evidence="2 3">
    <name type="scientific">Nitrosospira multiformis</name>
    <dbReference type="NCBI Taxonomy" id="1231"/>
    <lineage>
        <taxon>Bacteria</taxon>
        <taxon>Pseudomonadati</taxon>
        <taxon>Pseudomonadota</taxon>
        <taxon>Betaproteobacteria</taxon>
        <taxon>Nitrosomonadales</taxon>
        <taxon>Nitrosomonadaceae</taxon>
        <taxon>Nitrosospira</taxon>
    </lineage>
</organism>
<dbReference type="Proteomes" id="UP000182649">
    <property type="component" value="Unassembled WGS sequence"/>
</dbReference>
<reference evidence="2 3" key="1">
    <citation type="submission" date="2016-10" db="EMBL/GenBank/DDBJ databases">
        <authorList>
            <person name="de Groot N.N."/>
        </authorList>
    </citation>
    <scope>NUCLEOTIDE SEQUENCE [LARGE SCALE GENOMIC DNA]</scope>
    <source>
        <strain evidence="2 3">Nl14</strain>
    </source>
</reference>
<keyword evidence="1" id="KW-1133">Transmembrane helix</keyword>
<name>A0A1I7J003_9PROT</name>
<gene>
    <name evidence="2" type="ORF">SAMN05216417_1362</name>
</gene>
<dbReference type="AlphaFoldDB" id="A0A1I7J003"/>
<keyword evidence="1" id="KW-0812">Transmembrane</keyword>
<protein>
    <submittedName>
        <fullName evidence="2">Uncharacterized protein</fullName>
    </submittedName>
</protein>